<dbReference type="Gene3D" id="2.40.30.100">
    <property type="entry name" value="AF2212/PG0164-like"/>
    <property type="match status" value="1"/>
</dbReference>
<dbReference type="EMBL" id="BOOO01000031">
    <property type="protein sequence ID" value="GII31859.1"/>
    <property type="molecule type" value="Genomic_DNA"/>
</dbReference>
<gene>
    <name evidence="2" type="ORF">Pmi06nite_53010</name>
</gene>
<evidence type="ECO:0000313" key="3">
    <source>
        <dbReference type="Proteomes" id="UP000650628"/>
    </source>
</evidence>
<dbReference type="Proteomes" id="UP000650628">
    <property type="component" value="Unassembled WGS sequence"/>
</dbReference>
<reference evidence="2 3" key="1">
    <citation type="submission" date="2021-01" db="EMBL/GenBank/DDBJ databases">
        <title>Whole genome shotgun sequence of Planotetraspora mira NBRC 15435.</title>
        <authorList>
            <person name="Komaki H."/>
            <person name="Tamura T."/>
        </authorList>
    </citation>
    <scope>NUCLEOTIDE SEQUENCE [LARGE SCALE GENOMIC DNA]</scope>
    <source>
        <strain evidence="2 3">NBRC 15435</strain>
    </source>
</reference>
<protein>
    <recommendedName>
        <fullName evidence="4">DUF1905 domain-containing protein</fullName>
    </recommendedName>
</protein>
<feature type="region of interest" description="Disordered" evidence="1">
    <location>
        <begin position="1"/>
        <end position="26"/>
    </location>
</feature>
<dbReference type="InterPro" id="IPR037079">
    <property type="entry name" value="AF2212/PG0164-like_sf"/>
</dbReference>
<accession>A0A8J3TWS4</accession>
<name>A0A8J3TWS4_9ACTN</name>
<evidence type="ECO:0000313" key="2">
    <source>
        <dbReference type="EMBL" id="GII31859.1"/>
    </source>
</evidence>
<sequence>MDAVHMRRLASRPGGDQMPAQPQPLDHTFTAPIGVDVKGETWSCVAMPDSVEFFGTGRSVKVAATIDGQPITAAFMPTGAGGHMLSINAALRKRLGKGIGDEVTVHIEQRLS</sequence>
<evidence type="ECO:0008006" key="4">
    <source>
        <dbReference type="Google" id="ProtNLM"/>
    </source>
</evidence>
<dbReference type="SUPFAM" id="SSF141694">
    <property type="entry name" value="AF2212/PG0164-like"/>
    <property type="match status" value="1"/>
</dbReference>
<dbReference type="InterPro" id="IPR015018">
    <property type="entry name" value="DUF1905"/>
</dbReference>
<dbReference type="Pfam" id="PF08922">
    <property type="entry name" value="DUF1905"/>
    <property type="match status" value="1"/>
</dbReference>
<evidence type="ECO:0000256" key="1">
    <source>
        <dbReference type="SAM" id="MobiDB-lite"/>
    </source>
</evidence>
<feature type="compositionally biased region" description="Basic residues" evidence="1">
    <location>
        <begin position="1"/>
        <end position="10"/>
    </location>
</feature>
<dbReference type="AlphaFoldDB" id="A0A8J3TWS4"/>
<comment type="caution">
    <text evidence="2">The sequence shown here is derived from an EMBL/GenBank/DDBJ whole genome shotgun (WGS) entry which is preliminary data.</text>
</comment>
<organism evidence="2 3">
    <name type="scientific">Planotetraspora mira</name>
    <dbReference type="NCBI Taxonomy" id="58121"/>
    <lineage>
        <taxon>Bacteria</taxon>
        <taxon>Bacillati</taxon>
        <taxon>Actinomycetota</taxon>
        <taxon>Actinomycetes</taxon>
        <taxon>Streptosporangiales</taxon>
        <taxon>Streptosporangiaceae</taxon>
        <taxon>Planotetraspora</taxon>
    </lineage>
</organism>
<keyword evidence="3" id="KW-1185">Reference proteome</keyword>
<proteinExistence type="predicted"/>